<accession>A0A2P6NCW5</accession>
<organism evidence="1 2">
    <name type="scientific">Planoprotostelium fungivorum</name>
    <dbReference type="NCBI Taxonomy" id="1890364"/>
    <lineage>
        <taxon>Eukaryota</taxon>
        <taxon>Amoebozoa</taxon>
        <taxon>Evosea</taxon>
        <taxon>Variosea</taxon>
        <taxon>Cavosteliida</taxon>
        <taxon>Cavosteliaceae</taxon>
        <taxon>Planoprotostelium</taxon>
    </lineage>
</organism>
<dbReference type="AlphaFoldDB" id="A0A2P6NCW5"/>
<name>A0A2P6NCW5_9EUKA</name>
<dbReference type="EMBL" id="MDYQ01000117">
    <property type="protein sequence ID" value="PRP81797.1"/>
    <property type="molecule type" value="Genomic_DNA"/>
</dbReference>
<dbReference type="InParanoid" id="A0A2P6NCW5"/>
<evidence type="ECO:0000313" key="2">
    <source>
        <dbReference type="Proteomes" id="UP000241769"/>
    </source>
</evidence>
<gene>
    <name evidence="1" type="ORF">PROFUN_10786</name>
</gene>
<evidence type="ECO:0000313" key="1">
    <source>
        <dbReference type="EMBL" id="PRP81797.1"/>
    </source>
</evidence>
<sequence length="94" mass="10777">MSSCLFHRTRNFIEFVILRCFFENEPSPLSLISPSRQCPSFNQALDNRTTTTGPAAFGVDELPSAHIQTSQENIEVHGVRINYSLRNFMPEIFR</sequence>
<proteinExistence type="predicted"/>
<reference evidence="1 2" key="1">
    <citation type="journal article" date="2018" name="Genome Biol. Evol.">
        <title>Multiple Roots of Fruiting Body Formation in Amoebozoa.</title>
        <authorList>
            <person name="Hillmann F."/>
            <person name="Forbes G."/>
            <person name="Novohradska S."/>
            <person name="Ferling I."/>
            <person name="Riege K."/>
            <person name="Groth M."/>
            <person name="Westermann M."/>
            <person name="Marz M."/>
            <person name="Spaller T."/>
            <person name="Winckler T."/>
            <person name="Schaap P."/>
            <person name="Glockner G."/>
        </authorList>
    </citation>
    <scope>NUCLEOTIDE SEQUENCE [LARGE SCALE GENOMIC DNA]</scope>
    <source>
        <strain evidence="1 2">Jena</strain>
    </source>
</reference>
<protein>
    <submittedName>
        <fullName evidence="1">Uncharacterized protein</fullName>
    </submittedName>
</protein>
<keyword evidence="2" id="KW-1185">Reference proteome</keyword>
<comment type="caution">
    <text evidence="1">The sequence shown here is derived from an EMBL/GenBank/DDBJ whole genome shotgun (WGS) entry which is preliminary data.</text>
</comment>
<dbReference type="Proteomes" id="UP000241769">
    <property type="component" value="Unassembled WGS sequence"/>
</dbReference>